<evidence type="ECO:0000256" key="9">
    <source>
        <dbReference type="HAMAP-Rule" id="MF_00911"/>
    </source>
</evidence>
<keyword evidence="4 9" id="KW-0132">Cell division</keyword>
<evidence type="ECO:0000256" key="6">
    <source>
        <dbReference type="ARBA" id="ARBA00022989"/>
    </source>
</evidence>
<dbReference type="HAMAP" id="MF_00911">
    <property type="entry name" value="FtsQ_subfam"/>
    <property type="match status" value="1"/>
</dbReference>
<proteinExistence type="inferred from homology"/>
<evidence type="ECO:0000256" key="2">
    <source>
        <dbReference type="ARBA" id="ARBA00022475"/>
    </source>
</evidence>
<evidence type="ECO:0000313" key="12">
    <source>
        <dbReference type="Proteomes" id="UP000003374"/>
    </source>
</evidence>
<evidence type="ECO:0000256" key="1">
    <source>
        <dbReference type="ARBA" id="ARBA00004370"/>
    </source>
</evidence>
<evidence type="ECO:0000256" key="4">
    <source>
        <dbReference type="ARBA" id="ARBA00022618"/>
    </source>
</evidence>
<comment type="similarity">
    <text evidence="9">Belongs to the FtsQ/DivIB family. FtsQ subfamily.</text>
</comment>
<accession>A4BQI2</accession>
<protein>
    <recommendedName>
        <fullName evidence="9">Cell division protein FtsQ</fullName>
    </recommendedName>
</protein>
<sequence>MSAVSMESNAVRWGDDPRQSPRVGFAAMRSLALAVLAMLIVGSSALALRRLPVERWLPLHTVALEGDLIHVSEAHLRSAIGPLLRGGLLGVNVTAVRLAVEALPWVDHATVHRVWPDALRISLTEQVAVARWGKTALLNDRGEAFRPSILPKGLPHLAGPEGSESRVLRQFHRYQKQLNAVGLKLAGLVLDARRSWTARLDDGAVIRIGREHVEVRLRQFAAVWPHLTAGRSRVLRVADLRYPNGLSIRWAESAELTHARGRGE</sequence>
<dbReference type="RefSeq" id="WP_005000405.1">
    <property type="nucleotide sequence ID" value="NZ_CH672427.1"/>
</dbReference>
<evidence type="ECO:0000259" key="10">
    <source>
        <dbReference type="PROSITE" id="PS51779"/>
    </source>
</evidence>
<comment type="caution">
    <text evidence="11">The sequence shown here is derived from an EMBL/GenBank/DDBJ whole genome shotgun (WGS) entry which is preliminary data.</text>
</comment>
<dbReference type="STRING" id="314278.NB231_05576"/>
<dbReference type="GO" id="GO:0032153">
    <property type="term" value="C:cell division site"/>
    <property type="evidence" value="ECO:0007669"/>
    <property type="project" value="UniProtKB-UniRule"/>
</dbReference>
<keyword evidence="8 9" id="KW-0131">Cell cycle</keyword>
<keyword evidence="3 9" id="KW-0997">Cell inner membrane</keyword>
<keyword evidence="7 9" id="KW-0472">Membrane</keyword>
<dbReference type="GO" id="GO:0005886">
    <property type="term" value="C:plasma membrane"/>
    <property type="evidence" value="ECO:0007669"/>
    <property type="project" value="UniProtKB-SubCell"/>
</dbReference>
<comment type="subunit">
    <text evidence="9">Part of a complex composed of FtsB, FtsL and FtsQ.</text>
</comment>
<dbReference type="PANTHER" id="PTHR35851">
    <property type="entry name" value="CELL DIVISION PROTEIN FTSQ"/>
    <property type="match status" value="1"/>
</dbReference>
<feature type="domain" description="POTRA" evidence="10">
    <location>
        <begin position="57"/>
        <end position="126"/>
    </location>
</feature>
<dbReference type="AlphaFoldDB" id="A4BQI2"/>
<dbReference type="InterPro" id="IPR026579">
    <property type="entry name" value="FtsQ"/>
</dbReference>
<dbReference type="Pfam" id="PF08478">
    <property type="entry name" value="POTRA_1"/>
    <property type="match status" value="1"/>
</dbReference>
<feature type="transmembrane region" description="Helical" evidence="9">
    <location>
        <begin position="26"/>
        <end position="48"/>
    </location>
</feature>
<organism evidence="11 12">
    <name type="scientific">Nitrococcus mobilis Nb-231</name>
    <dbReference type="NCBI Taxonomy" id="314278"/>
    <lineage>
        <taxon>Bacteria</taxon>
        <taxon>Pseudomonadati</taxon>
        <taxon>Pseudomonadota</taxon>
        <taxon>Gammaproteobacteria</taxon>
        <taxon>Chromatiales</taxon>
        <taxon>Ectothiorhodospiraceae</taxon>
        <taxon>Nitrococcus</taxon>
    </lineage>
</organism>
<keyword evidence="5 9" id="KW-0812">Transmembrane</keyword>
<dbReference type="PROSITE" id="PS51779">
    <property type="entry name" value="POTRA"/>
    <property type="match status" value="1"/>
</dbReference>
<evidence type="ECO:0000313" key="11">
    <source>
        <dbReference type="EMBL" id="EAR21832.1"/>
    </source>
</evidence>
<dbReference type="Gene3D" id="3.40.50.11690">
    <property type="entry name" value="Cell division protein FtsQ/DivIB"/>
    <property type="match status" value="1"/>
</dbReference>
<dbReference type="GO" id="GO:0090529">
    <property type="term" value="P:cell septum assembly"/>
    <property type="evidence" value="ECO:0007669"/>
    <property type="project" value="InterPro"/>
</dbReference>
<dbReference type="Pfam" id="PF03799">
    <property type="entry name" value="FtsQ_DivIB_C"/>
    <property type="match status" value="1"/>
</dbReference>
<keyword evidence="2 9" id="KW-1003">Cell membrane</keyword>
<dbReference type="HOGENOM" id="CLU_064041_0_0_6"/>
<evidence type="ECO:0000256" key="7">
    <source>
        <dbReference type="ARBA" id="ARBA00023136"/>
    </source>
</evidence>
<comment type="function">
    <text evidence="9">Essential cell division protein. May link together the upstream cell division proteins, which are predominantly cytoplasmic, with the downstream cell division proteins, which are predominantly periplasmic. May control correct divisome assembly.</text>
</comment>
<name>A4BQI2_9GAMM</name>
<dbReference type="eggNOG" id="COG1589">
    <property type="taxonomic scope" value="Bacteria"/>
</dbReference>
<dbReference type="InterPro" id="IPR013685">
    <property type="entry name" value="POTRA_FtsQ_type"/>
</dbReference>
<dbReference type="OrthoDB" id="9790370at2"/>
<dbReference type="Gene3D" id="3.10.20.310">
    <property type="entry name" value="membrane protein fhac"/>
    <property type="match status" value="1"/>
</dbReference>
<dbReference type="Proteomes" id="UP000003374">
    <property type="component" value="Unassembled WGS sequence"/>
</dbReference>
<evidence type="ECO:0000256" key="5">
    <source>
        <dbReference type="ARBA" id="ARBA00022692"/>
    </source>
</evidence>
<keyword evidence="6 9" id="KW-1133">Transmembrane helix</keyword>
<dbReference type="GO" id="GO:0043093">
    <property type="term" value="P:FtsZ-dependent cytokinesis"/>
    <property type="evidence" value="ECO:0007669"/>
    <property type="project" value="UniProtKB-UniRule"/>
</dbReference>
<dbReference type="EMBL" id="AAOF01000005">
    <property type="protein sequence ID" value="EAR21832.1"/>
    <property type="molecule type" value="Genomic_DNA"/>
</dbReference>
<dbReference type="InterPro" id="IPR005548">
    <property type="entry name" value="Cell_div_FtsQ/DivIB_C"/>
</dbReference>
<comment type="subcellular location">
    <subcellularLocation>
        <location evidence="9">Cell inner membrane</location>
        <topology evidence="9">Single-pass type II membrane protein</topology>
    </subcellularLocation>
    <subcellularLocation>
        <location evidence="1">Membrane</location>
    </subcellularLocation>
    <text evidence="9">Localizes to the division septum.</text>
</comment>
<dbReference type="InterPro" id="IPR045335">
    <property type="entry name" value="FtsQ_C_sf"/>
</dbReference>
<keyword evidence="12" id="KW-1185">Reference proteome</keyword>
<reference evidence="11 12" key="1">
    <citation type="submission" date="2006-02" db="EMBL/GenBank/DDBJ databases">
        <authorList>
            <person name="Waterbury J."/>
            <person name="Ferriera S."/>
            <person name="Johnson J."/>
            <person name="Kravitz S."/>
            <person name="Halpern A."/>
            <person name="Remington K."/>
            <person name="Beeson K."/>
            <person name="Tran B."/>
            <person name="Rogers Y.-H."/>
            <person name="Friedman R."/>
            <person name="Venter J.C."/>
        </authorList>
    </citation>
    <scope>NUCLEOTIDE SEQUENCE [LARGE SCALE GENOMIC DNA]</scope>
    <source>
        <strain evidence="11 12">Nb-231</strain>
    </source>
</reference>
<dbReference type="InterPro" id="IPR034746">
    <property type="entry name" value="POTRA"/>
</dbReference>
<gene>
    <name evidence="9" type="primary">ftsQ</name>
    <name evidence="11" type="ORF">NB231_05576</name>
</gene>
<dbReference type="PANTHER" id="PTHR35851:SF1">
    <property type="entry name" value="CELL DIVISION PROTEIN FTSQ"/>
    <property type="match status" value="1"/>
</dbReference>
<evidence type="ECO:0000256" key="3">
    <source>
        <dbReference type="ARBA" id="ARBA00022519"/>
    </source>
</evidence>
<evidence type="ECO:0000256" key="8">
    <source>
        <dbReference type="ARBA" id="ARBA00023306"/>
    </source>
</evidence>